<dbReference type="RefSeq" id="WP_159792284.1">
    <property type="nucleotide sequence ID" value="NZ_WTYM01000029.1"/>
</dbReference>
<feature type="signal peptide" evidence="1">
    <location>
        <begin position="1"/>
        <end position="23"/>
    </location>
</feature>
<proteinExistence type="predicted"/>
<name>A0A6I4SU74_9SPHN</name>
<gene>
    <name evidence="2" type="ORF">GRI89_03605</name>
</gene>
<dbReference type="EMBL" id="WTYM01000029">
    <property type="protein sequence ID" value="MXO58627.1"/>
    <property type="molecule type" value="Genomic_DNA"/>
</dbReference>
<keyword evidence="1" id="KW-0732">Signal</keyword>
<evidence type="ECO:0000313" key="2">
    <source>
        <dbReference type="EMBL" id="MXO58627.1"/>
    </source>
</evidence>
<evidence type="ECO:0000256" key="1">
    <source>
        <dbReference type="SAM" id="SignalP"/>
    </source>
</evidence>
<comment type="caution">
    <text evidence="2">The sequence shown here is derived from an EMBL/GenBank/DDBJ whole genome shotgun (WGS) entry which is preliminary data.</text>
</comment>
<protein>
    <submittedName>
        <fullName evidence="2">Uncharacterized protein</fullName>
    </submittedName>
</protein>
<feature type="chain" id="PRO_5026317678" evidence="1">
    <location>
        <begin position="24"/>
        <end position="272"/>
    </location>
</feature>
<evidence type="ECO:0000313" key="3">
    <source>
        <dbReference type="Proteomes" id="UP000433652"/>
    </source>
</evidence>
<organism evidence="2 3">
    <name type="scientific">Croceibacterium salegens</name>
    <dbReference type="NCBI Taxonomy" id="1737568"/>
    <lineage>
        <taxon>Bacteria</taxon>
        <taxon>Pseudomonadati</taxon>
        <taxon>Pseudomonadota</taxon>
        <taxon>Alphaproteobacteria</taxon>
        <taxon>Sphingomonadales</taxon>
        <taxon>Erythrobacteraceae</taxon>
        <taxon>Croceibacterium</taxon>
    </lineage>
</organism>
<keyword evidence="3" id="KW-1185">Reference proteome</keyword>
<dbReference type="OrthoDB" id="7561143at2"/>
<sequence length="272" mass="28971">MKLSIAALATVAMLAGVATPAHAEKLYSMWRLSPTTATGERTVAFNDVILEQQLQPLKAVRLSEAAVTQDGKTFAADTPLFRVFQDDGRQAYCTVKDRSPGNVAKSLFIPALDKRPCFVDRDGDRRFDAAFSVFDKYGSALAPSGDLKSAVNLQGGGAYAALDSAAFPSAFRFTFQLNGKREAAKARVDVSFDNGSGKPVLGVARNERTGSTLTVLNARFEFLEVTGEQARIVISPDSQALLMGESGGSFAVVDALPTFLATGEQEEDGTEG</sequence>
<accession>A0A6I4SU74</accession>
<reference evidence="2 3" key="1">
    <citation type="submission" date="2019-12" db="EMBL/GenBank/DDBJ databases">
        <title>Genomic-based taxomic classification of the family Erythrobacteraceae.</title>
        <authorList>
            <person name="Xu L."/>
        </authorList>
    </citation>
    <scope>NUCLEOTIDE SEQUENCE [LARGE SCALE GENOMIC DNA]</scope>
    <source>
        <strain evidence="2 3">MCCC 1K01500</strain>
    </source>
</reference>
<dbReference type="Proteomes" id="UP000433652">
    <property type="component" value="Unassembled WGS sequence"/>
</dbReference>
<dbReference type="AlphaFoldDB" id="A0A6I4SU74"/>